<evidence type="ECO:0000256" key="3">
    <source>
        <dbReference type="PROSITE-ProRule" id="PRU00023"/>
    </source>
</evidence>
<evidence type="ECO:0000313" key="5">
    <source>
        <dbReference type="Proteomes" id="UP001172155"/>
    </source>
</evidence>
<dbReference type="PROSITE" id="PS50297">
    <property type="entry name" value="ANK_REP_REGION"/>
    <property type="match status" value="3"/>
</dbReference>
<dbReference type="SUPFAM" id="SSF48403">
    <property type="entry name" value="Ankyrin repeat"/>
    <property type="match status" value="1"/>
</dbReference>
<keyword evidence="5" id="KW-1185">Reference proteome</keyword>
<feature type="repeat" description="ANK" evidence="3">
    <location>
        <begin position="64"/>
        <end position="95"/>
    </location>
</feature>
<feature type="repeat" description="ANK" evidence="3">
    <location>
        <begin position="31"/>
        <end position="63"/>
    </location>
</feature>
<sequence length="273" mass="29833">TPLHVAARFGRNVVIRLLLRYKADINARDLTGGTPLMIAVVSQQRGTTKLLIEKGANVNDSDSVGATPLHFAIYDSIEAIEYLLSTGADANAADTFGDTPLTALAVSLLLRKGADPSARCEHPQFPTPLWAAYAAKDRGIAELLLQHGADPDGEGEDRRTILHHGWERESEAWTELLLSGGEGLWKRADPRKEDGSGYEPIHWAVRSNRARVVEILKEGGACLDVRDRKEGLTPLIMALRPAVNTPMVMRLLNLGADWATKDEEGKDAFFHAV</sequence>
<dbReference type="Proteomes" id="UP001172155">
    <property type="component" value="Unassembled WGS sequence"/>
</dbReference>
<dbReference type="PROSITE" id="PS50088">
    <property type="entry name" value="ANK_REPEAT"/>
    <property type="match status" value="5"/>
</dbReference>
<evidence type="ECO:0000313" key="4">
    <source>
        <dbReference type="EMBL" id="KAK0741360.1"/>
    </source>
</evidence>
<feature type="repeat" description="ANK" evidence="3">
    <location>
        <begin position="1"/>
        <end position="30"/>
    </location>
</feature>
<dbReference type="Pfam" id="PF12796">
    <property type="entry name" value="Ank_2"/>
    <property type="match status" value="2"/>
</dbReference>
<keyword evidence="2 3" id="KW-0040">ANK repeat</keyword>
<feature type="non-terminal residue" evidence="4">
    <location>
        <position position="273"/>
    </location>
</feature>
<dbReference type="InterPro" id="IPR051637">
    <property type="entry name" value="Ank_repeat_dom-contain_49"/>
</dbReference>
<dbReference type="Gene3D" id="1.25.40.20">
    <property type="entry name" value="Ankyrin repeat-containing domain"/>
    <property type="match status" value="3"/>
</dbReference>
<dbReference type="InterPro" id="IPR002110">
    <property type="entry name" value="Ankyrin_rpt"/>
</dbReference>
<dbReference type="AlphaFoldDB" id="A0AA40K0E8"/>
<dbReference type="PANTHER" id="PTHR24180">
    <property type="entry name" value="CYCLIN-DEPENDENT KINASE INHIBITOR 2C-RELATED"/>
    <property type="match status" value="1"/>
</dbReference>
<dbReference type="SMART" id="SM00248">
    <property type="entry name" value="ANK"/>
    <property type="match status" value="7"/>
</dbReference>
<feature type="repeat" description="ANK" evidence="3">
    <location>
        <begin position="196"/>
        <end position="228"/>
    </location>
</feature>
<dbReference type="PANTHER" id="PTHR24180:SF45">
    <property type="entry name" value="POLY [ADP-RIBOSE] POLYMERASE TANKYRASE"/>
    <property type="match status" value="1"/>
</dbReference>
<dbReference type="InterPro" id="IPR036770">
    <property type="entry name" value="Ankyrin_rpt-contain_sf"/>
</dbReference>
<gene>
    <name evidence="4" type="ORF">B0T18DRAFT_309921</name>
</gene>
<comment type="caution">
    <text evidence="4">The sequence shown here is derived from an EMBL/GenBank/DDBJ whole genome shotgun (WGS) entry which is preliminary data.</text>
</comment>
<keyword evidence="1" id="KW-0677">Repeat</keyword>
<organism evidence="4 5">
    <name type="scientific">Schizothecium vesticola</name>
    <dbReference type="NCBI Taxonomy" id="314040"/>
    <lineage>
        <taxon>Eukaryota</taxon>
        <taxon>Fungi</taxon>
        <taxon>Dikarya</taxon>
        <taxon>Ascomycota</taxon>
        <taxon>Pezizomycotina</taxon>
        <taxon>Sordariomycetes</taxon>
        <taxon>Sordariomycetidae</taxon>
        <taxon>Sordariales</taxon>
        <taxon>Schizotheciaceae</taxon>
        <taxon>Schizothecium</taxon>
    </lineage>
</organism>
<evidence type="ECO:0000256" key="2">
    <source>
        <dbReference type="ARBA" id="ARBA00023043"/>
    </source>
</evidence>
<proteinExistence type="predicted"/>
<feature type="repeat" description="ANK" evidence="3">
    <location>
        <begin position="230"/>
        <end position="263"/>
    </location>
</feature>
<protein>
    <submittedName>
        <fullName evidence="4">Ankyrin repeat-containing domain protein</fullName>
    </submittedName>
</protein>
<evidence type="ECO:0000256" key="1">
    <source>
        <dbReference type="ARBA" id="ARBA00022737"/>
    </source>
</evidence>
<name>A0AA40K0E8_9PEZI</name>
<reference evidence="4" key="1">
    <citation type="submission" date="2023-06" db="EMBL/GenBank/DDBJ databases">
        <title>Genome-scale phylogeny and comparative genomics of the fungal order Sordariales.</title>
        <authorList>
            <consortium name="Lawrence Berkeley National Laboratory"/>
            <person name="Hensen N."/>
            <person name="Bonometti L."/>
            <person name="Westerberg I."/>
            <person name="Brannstrom I.O."/>
            <person name="Guillou S."/>
            <person name="Cros-Aarteil S."/>
            <person name="Calhoun S."/>
            <person name="Haridas S."/>
            <person name="Kuo A."/>
            <person name="Mondo S."/>
            <person name="Pangilinan J."/>
            <person name="Riley R."/>
            <person name="LaButti K."/>
            <person name="Andreopoulos B."/>
            <person name="Lipzen A."/>
            <person name="Chen C."/>
            <person name="Yanf M."/>
            <person name="Daum C."/>
            <person name="Ng V."/>
            <person name="Clum A."/>
            <person name="Steindorff A."/>
            <person name="Ohm R."/>
            <person name="Martin F."/>
            <person name="Silar P."/>
            <person name="Natvig D."/>
            <person name="Lalanne C."/>
            <person name="Gautier V."/>
            <person name="Ament-velasquez S.L."/>
            <person name="Kruys A."/>
            <person name="Hutchinson M.I."/>
            <person name="Powell A.J."/>
            <person name="Barry K."/>
            <person name="Miller A.N."/>
            <person name="Grigoriev I.V."/>
            <person name="Debuchy R."/>
            <person name="Gladieux P."/>
            <person name="Thoren M.H."/>
            <person name="Johannesson H."/>
        </authorList>
    </citation>
    <scope>NUCLEOTIDE SEQUENCE</scope>
    <source>
        <strain evidence="4">SMH3187-1</strain>
    </source>
</reference>
<dbReference type="EMBL" id="JAUKUD010000006">
    <property type="protein sequence ID" value="KAK0741360.1"/>
    <property type="molecule type" value="Genomic_DNA"/>
</dbReference>
<feature type="non-terminal residue" evidence="4">
    <location>
        <position position="1"/>
    </location>
</feature>
<accession>A0AA40K0E8</accession>
<dbReference type="Pfam" id="PF00023">
    <property type="entry name" value="Ank"/>
    <property type="match status" value="2"/>
</dbReference>